<comment type="caution">
    <text evidence="1">The sequence shown here is derived from an EMBL/GenBank/DDBJ whole genome shotgun (WGS) entry which is preliminary data.</text>
</comment>
<protein>
    <submittedName>
        <fullName evidence="1">Uncharacterized protein</fullName>
    </submittedName>
</protein>
<sequence>MDMKEIFESGCFSPGWNEVPEKEVYVPQRKDLTVLLAELEDIKNTIDDIKARQWHLAKLMKFHKEGLAPE</sequence>
<proteinExistence type="predicted"/>
<reference evidence="1" key="1">
    <citation type="submission" date="2020-10" db="EMBL/GenBank/DDBJ databases">
        <authorList>
            <person name="Gilroy R."/>
        </authorList>
    </citation>
    <scope>NUCLEOTIDE SEQUENCE</scope>
    <source>
        <strain evidence="1">CHK152-2994</strain>
    </source>
</reference>
<dbReference type="AlphaFoldDB" id="A0A9D1K3C8"/>
<gene>
    <name evidence="1" type="ORF">IAD41_03275</name>
</gene>
<evidence type="ECO:0000313" key="2">
    <source>
        <dbReference type="Proteomes" id="UP000824139"/>
    </source>
</evidence>
<organism evidence="1 2">
    <name type="scientific">Candidatus Scatenecus faecavium</name>
    <dbReference type="NCBI Taxonomy" id="2840915"/>
    <lineage>
        <taxon>Bacteria</taxon>
        <taxon>Candidatus Scatenecus</taxon>
    </lineage>
</organism>
<dbReference type="EMBL" id="DVJO01000071">
    <property type="protein sequence ID" value="HIS82612.1"/>
    <property type="molecule type" value="Genomic_DNA"/>
</dbReference>
<accession>A0A9D1K3C8</accession>
<name>A0A9D1K3C8_9BACT</name>
<dbReference type="Proteomes" id="UP000824139">
    <property type="component" value="Unassembled WGS sequence"/>
</dbReference>
<evidence type="ECO:0000313" key="1">
    <source>
        <dbReference type="EMBL" id="HIS82612.1"/>
    </source>
</evidence>
<reference evidence="1" key="2">
    <citation type="journal article" date="2021" name="PeerJ">
        <title>Extensive microbial diversity within the chicken gut microbiome revealed by metagenomics and culture.</title>
        <authorList>
            <person name="Gilroy R."/>
            <person name="Ravi A."/>
            <person name="Getino M."/>
            <person name="Pursley I."/>
            <person name="Horton D.L."/>
            <person name="Alikhan N.F."/>
            <person name="Baker D."/>
            <person name="Gharbi K."/>
            <person name="Hall N."/>
            <person name="Watson M."/>
            <person name="Adriaenssens E.M."/>
            <person name="Foster-Nyarko E."/>
            <person name="Jarju S."/>
            <person name="Secka A."/>
            <person name="Antonio M."/>
            <person name="Oren A."/>
            <person name="Chaudhuri R.R."/>
            <person name="La Ragione R."/>
            <person name="Hildebrand F."/>
            <person name="Pallen M.J."/>
        </authorList>
    </citation>
    <scope>NUCLEOTIDE SEQUENCE</scope>
    <source>
        <strain evidence="1">CHK152-2994</strain>
    </source>
</reference>